<name>A0AAD6QF22_9ROSI</name>
<reference evidence="1" key="1">
    <citation type="journal article" date="2023" name="Mol. Ecol. Resour.">
        <title>Chromosome-level genome assembly of a triploid poplar Populus alba 'Berolinensis'.</title>
        <authorList>
            <person name="Chen S."/>
            <person name="Yu Y."/>
            <person name="Wang X."/>
            <person name="Wang S."/>
            <person name="Zhang T."/>
            <person name="Zhou Y."/>
            <person name="He R."/>
            <person name="Meng N."/>
            <person name="Wang Y."/>
            <person name="Liu W."/>
            <person name="Liu Z."/>
            <person name="Liu J."/>
            <person name="Guo Q."/>
            <person name="Huang H."/>
            <person name="Sederoff R.R."/>
            <person name="Wang G."/>
            <person name="Qu G."/>
            <person name="Chen S."/>
        </authorList>
    </citation>
    <scope>NUCLEOTIDE SEQUENCE</scope>
    <source>
        <strain evidence="1">SC-2020</strain>
    </source>
</reference>
<evidence type="ECO:0000313" key="1">
    <source>
        <dbReference type="EMBL" id="KAJ6989185.1"/>
    </source>
</evidence>
<gene>
    <name evidence="1" type="ORF">NC653_021925</name>
</gene>
<dbReference type="Proteomes" id="UP001164929">
    <property type="component" value="Chromosome 8"/>
</dbReference>
<keyword evidence="2" id="KW-1185">Reference proteome</keyword>
<sequence>MDVEASRRGSVHTKITIYARISIDQIFLKPRKIQKQRRRESSTESSCSLDDLHGVRALYMEIAELHLAWKPPHLDMMQSNSFVALQYTESTNT</sequence>
<accession>A0AAD6QF22</accession>
<comment type="caution">
    <text evidence="1">The sequence shown here is derived from an EMBL/GenBank/DDBJ whole genome shotgun (WGS) entry which is preliminary data.</text>
</comment>
<dbReference type="EMBL" id="JAQIZT010000008">
    <property type="protein sequence ID" value="KAJ6989185.1"/>
    <property type="molecule type" value="Genomic_DNA"/>
</dbReference>
<evidence type="ECO:0000313" key="2">
    <source>
        <dbReference type="Proteomes" id="UP001164929"/>
    </source>
</evidence>
<dbReference type="AlphaFoldDB" id="A0AAD6QF22"/>
<protein>
    <submittedName>
        <fullName evidence="1">Uncharacterized protein</fullName>
    </submittedName>
</protein>
<organism evidence="1 2">
    <name type="scientific">Populus alba x Populus x berolinensis</name>
    <dbReference type="NCBI Taxonomy" id="444605"/>
    <lineage>
        <taxon>Eukaryota</taxon>
        <taxon>Viridiplantae</taxon>
        <taxon>Streptophyta</taxon>
        <taxon>Embryophyta</taxon>
        <taxon>Tracheophyta</taxon>
        <taxon>Spermatophyta</taxon>
        <taxon>Magnoliopsida</taxon>
        <taxon>eudicotyledons</taxon>
        <taxon>Gunneridae</taxon>
        <taxon>Pentapetalae</taxon>
        <taxon>rosids</taxon>
        <taxon>fabids</taxon>
        <taxon>Malpighiales</taxon>
        <taxon>Salicaceae</taxon>
        <taxon>Saliceae</taxon>
        <taxon>Populus</taxon>
    </lineage>
</organism>
<proteinExistence type="predicted"/>